<dbReference type="Gene3D" id="3.40.640.10">
    <property type="entry name" value="Type I PLP-dependent aspartate aminotransferase-like (Major domain)"/>
    <property type="match status" value="1"/>
</dbReference>
<evidence type="ECO:0000256" key="1">
    <source>
        <dbReference type="ARBA" id="ARBA00001933"/>
    </source>
</evidence>
<organism evidence="4 5">
    <name type="scientific">Talaromyces pinophilus</name>
    <name type="common">Penicillium pinophilum</name>
    <dbReference type="NCBI Taxonomy" id="128442"/>
    <lineage>
        <taxon>Eukaryota</taxon>
        <taxon>Fungi</taxon>
        <taxon>Dikarya</taxon>
        <taxon>Ascomycota</taxon>
        <taxon>Pezizomycotina</taxon>
        <taxon>Eurotiomycetes</taxon>
        <taxon>Eurotiomycetidae</taxon>
        <taxon>Eurotiales</taxon>
        <taxon>Trichocomaceae</taxon>
        <taxon>Talaromyces</taxon>
        <taxon>Talaromyces sect. Talaromyces</taxon>
    </lineage>
</organism>
<dbReference type="GO" id="GO:0003962">
    <property type="term" value="F:cystathionine gamma-synthase activity"/>
    <property type="evidence" value="ECO:0007669"/>
    <property type="project" value="TreeGrafter"/>
</dbReference>
<sequence>MANDQAVVDALQIYYPRFYQHPTVQKLNQAVLDRVGSPENTRCMVFPSKDAAKRCCAYIRKRKGPNIMVHDVSFSLTQHVSQANQTWARFSAVLFSQEDKDAANEFWGEMGDGISSRHAQFCLDRFQFMSSVSLVPDLQTGETGSYGETIPMEPWQDSDADAKKDITTIIARLVTSDQPGQEAVNPDDVYLFPKGMCAIRSVASILAPGSAKASEAVVFGWPYGSTPRCVRASEYERFTFFSQGTSEELDQLEASLASGNRIASLFCEVPSNPLCATPDLHRIRSLANQYHFAVVCDETIGTFINVDVLPYVDVVITSLTKAFSGACNVMGGSAVLNIKSPWYDLLKSKLNELHEDLVFPLDAKVLLHNCLDFPTRIRKMNTNALAIANLLKSCESILQLNHPSMVATRSLYEQYRRPSGGYGALLSLVFRDPNSAIRFYDAIDLPKGPSLGANFTLILPYSQLAHAYELDWAESHGIAKHIIRISAGLEDESILISKVDQALQEALSLEGHRTIA</sequence>
<evidence type="ECO:0000313" key="5">
    <source>
        <dbReference type="Proteomes" id="UP000053095"/>
    </source>
</evidence>
<dbReference type="InterPro" id="IPR015421">
    <property type="entry name" value="PyrdxlP-dep_Trfase_major"/>
</dbReference>
<keyword evidence="5" id="KW-1185">Reference proteome</keyword>
<evidence type="ECO:0008006" key="6">
    <source>
        <dbReference type="Google" id="ProtNLM"/>
    </source>
</evidence>
<dbReference type="Proteomes" id="UP000053095">
    <property type="component" value="Unassembled WGS sequence"/>
</dbReference>
<dbReference type="PANTHER" id="PTHR42699">
    <property type="match status" value="1"/>
</dbReference>
<dbReference type="PANTHER" id="PTHR42699:SF1">
    <property type="entry name" value="CYSTATHIONINE GAMMA-SYNTHASE-RELATED"/>
    <property type="match status" value="1"/>
</dbReference>
<dbReference type="InterPro" id="IPR015422">
    <property type="entry name" value="PyrdxlP-dep_Trfase_small"/>
</dbReference>
<accession>A0A0B8N3U9</accession>
<reference evidence="5" key="1">
    <citation type="journal article" date="2015" name="Genome Announc.">
        <title>Draft genome sequence of Talaromyces cellulolyticus strain Y-94, a source of lignocellulosic biomass-degrading enzymes.</title>
        <authorList>
            <person name="Fujii T."/>
            <person name="Koike H."/>
            <person name="Sawayama S."/>
            <person name="Yano S."/>
            <person name="Inoue H."/>
        </authorList>
    </citation>
    <scope>NUCLEOTIDE SEQUENCE [LARGE SCALE GENOMIC DNA]</scope>
    <source>
        <strain evidence="5">Y-94</strain>
    </source>
</reference>
<dbReference type="InterPro" id="IPR015424">
    <property type="entry name" value="PyrdxlP-dep_Trfase"/>
</dbReference>
<dbReference type="Gene3D" id="3.90.1150.10">
    <property type="entry name" value="Aspartate Aminotransferase, domain 1"/>
    <property type="match status" value="1"/>
</dbReference>
<evidence type="ECO:0000256" key="2">
    <source>
        <dbReference type="ARBA" id="ARBA00022898"/>
    </source>
</evidence>
<evidence type="ECO:0000313" key="4">
    <source>
        <dbReference type="EMBL" id="GAM40295.1"/>
    </source>
</evidence>
<dbReference type="EMBL" id="DF933834">
    <property type="protein sequence ID" value="GAM40295.1"/>
    <property type="molecule type" value="Genomic_DNA"/>
</dbReference>
<dbReference type="GO" id="GO:0030170">
    <property type="term" value="F:pyridoxal phosphate binding"/>
    <property type="evidence" value="ECO:0007669"/>
    <property type="project" value="InterPro"/>
</dbReference>
<dbReference type="GO" id="GO:0019346">
    <property type="term" value="P:transsulfuration"/>
    <property type="evidence" value="ECO:0007669"/>
    <property type="project" value="InterPro"/>
</dbReference>
<proteinExistence type="inferred from homology"/>
<gene>
    <name evidence="4" type="ORF">TCE0_038f12539</name>
</gene>
<evidence type="ECO:0000256" key="3">
    <source>
        <dbReference type="RuleBase" id="RU362118"/>
    </source>
</evidence>
<dbReference type="InterPro" id="IPR051750">
    <property type="entry name" value="Trans-sulfuration_enzymes"/>
</dbReference>
<dbReference type="Pfam" id="PF01053">
    <property type="entry name" value="Cys_Met_Meta_PP"/>
    <property type="match status" value="1"/>
</dbReference>
<dbReference type="SUPFAM" id="SSF53383">
    <property type="entry name" value="PLP-dependent transferases"/>
    <property type="match status" value="1"/>
</dbReference>
<protein>
    <recommendedName>
        <fullName evidence="6">Cystathionine gamma-synthase</fullName>
    </recommendedName>
</protein>
<dbReference type="InterPro" id="IPR000277">
    <property type="entry name" value="Cys/Met-Metab_PyrdxlP-dep_enz"/>
</dbReference>
<comment type="cofactor">
    <cofactor evidence="1 3">
        <name>pyridoxal 5'-phosphate</name>
        <dbReference type="ChEBI" id="CHEBI:597326"/>
    </cofactor>
</comment>
<dbReference type="AlphaFoldDB" id="A0A0B8N3U9"/>
<keyword evidence="2 3" id="KW-0663">Pyridoxal phosphate</keyword>
<name>A0A0B8N3U9_TALPI</name>
<comment type="similarity">
    <text evidence="3">Belongs to the trans-sulfuration enzymes family.</text>
</comment>